<gene>
    <name evidence="2" type="ORF">HGA05_09965</name>
</gene>
<proteinExistence type="predicted"/>
<comment type="caution">
    <text evidence="2">The sequence shown here is derived from an EMBL/GenBank/DDBJ whole genome shotgun (WGS) entry which is preliminary data.</text>
</comment>
<sequence length="162" mass="17584">MSADATFLRAYEEAQQIAIVSEYTATGAYPGFATADRSKKNPRLYVGGPNPGIYRGFATQTVLSLTDVTPETRTATICVALSINPLNKLSISYDIDTVTYRHTGTPPPTNQHGTRQAPTGNVFGDWYATDDDIDVFTTDPTCTHEPVNQQATPTPGWPERGV</sequence>
<reference evidence="2 3" key="1">
    <citation type="submission" date="2020-04" db="EMBL/GenBank/DDBJ databases">
        <title>MicrobeNet Type strains.</title>
        <authorList>
            <person name="Nicholson A.C."/>
        </authorList>
    </citation>
    <scope>NUCLEOTIDE SEQUENCE [LARGE SCALE GENOMIC DNA]</scope>
    <source>
        <strain evidence="2 3">ATCC BAA-14</strain>
    </source>
</reference>
<feature type="compositionally biased region" description="Polar residues" evidence="1">
    <location>
        <begin position="139"/>
        <end position="153"/>
    </location>
</feature>
<dbReference type="EMBL" id="JAAXPC010000005">
    <property type="protein sequence ID" value="NKY01898.1"/>
    <property type="molecule type" value="Genomic_DNA"/>
</dbReference>
<protein>
    <submittedName>
        <fullName evidence="2">Uncharacterized protein</fullName>
    </submittedName>
</protein>
<accession>A0A846WK39</accession>
<evidence type="ECO:0000256" key="1">
    <source>
        <dbReference type="SAM" id="MobiDB-lite"/>
    </source>
</evidence>
<feature type="region of interest" description="Disordered" evidence="1">
    <location>
        <begin position="139"/>
        <end position="162"/>
    </location>
</feature>
<organism evidence="2 3">
    <name type="scientific">Gordonia polyisoprenivorans</name>
    <dbReference type="NCBI Taxonomy" id="84595"/>
    <lineage>
        <taxon>Bacteria</taxon>
        <taxon>Bacillati</taxon>
        <taxon>Actinomycetota</taxon>
        <taxon>Actinomycetes</taxon>
        <taxon>Mycobacteriales</taxon>
        <taxon>Gordoniaceae</taxon>
        <taxon>Gordonia</taxon>
    </lineage>
</organism>
<name>A0A846WK39_9ACTN</name>
<dbReference type="AlphaFoldDB" id="A0A846WK39"/>
<dbReference type="Proteomes" id="UP000563898">
    <property type="component" value="Unassembled WGS sequence"/>
</dbReference>
<evidence type="ECO:0000313" key="3">
    <source>
        <dbReference type="Proteomes" id="UP000563898"/>
    </source>
</evidence>
<evidence type="ECO:0000313" key="2">
    <source>
        <dbReference type="EMBL" id="NKY01898.1"/>
    </source>
</evidence>
<dbReference type="RefSeq" id="WP_035728174.1">
    <property type="nucleotide sequence ID" value="NZ_JBEWRP010000096.1"/>
</dbReference>